<proteinExistence type="predicted"/>
<gene>
    <name evidence="1" type="ORF">METZ01_LOCUS10238</name>
</gene>
<evidence type="ECO:0000313" key="1">
    <source>
        <dbReference type="EMBL" id="SUZ57384.1"/>
    </source>
</evidence>
<reference evidence="1" key="1">
    <citation type="submission" date="2018-05" db="EMBL/GenBank/DDBJ databases">
        <authorList>
            <person name="Lanie J.A."/>
            <person name="Ng W.-L."/>
            <person name="Kazmierczak K.M."/>
            <person name="Andrzejewski T.M."/>
            <person name="Davidsen T.M."/>
            <person name="Wayne K.J."/>
            <person name="Tettelin H."/>
            <person name="Glass J.I."/>
            <person name="Rusch D."/>
            <person name="Podicherti R."/>
            <person name="Tsui H.-C.T."/>
            <person name="Winkler M.E."/>
        </authorList>
    </citation>
    <scope>NUCLEOTIDE SEQUENCE</scope>
</reference>
<organism evidence="1">
    <name type="scientific">marine metagenome</name>
    <dbReference type="NCBI Taxonomy" id="408172"/>
    <lineage>
        <taxon>unclassified sequences</taxon>
        <taxon>metagenomes</taxon>
        <taxon>ecological metagenomes</taxon>
    </lineage>
</organism>
<dbReference type="SUPFAM" id="SSF69118">
    <property type="entry name" value="AhpD-like"/>
    <property type="match status" value="1"/>
</dbReference>
<dbReference type="InterPro" id="IPR029032">
    <property type="entry name" value="AhpD-like"/>
</dbReference>
<feature type="non-terminal residue" evidence="1">
    <location>
        <position position="1"/>
    </location>
</feature>
<dbReference type="AlphaFoldDB" id="A0A381NTE3"/>
<accession>A0A381NTE3</accession>
<dbReference type="NCBIfam" id="NF041238">
    <property type="entry name" value="AhpD_rel_CFYUT"/>
    <property type="match status" value="1"/>
</dbReference>
<dbReference type="EMBL" id="UINC01000555">
    <property type="protein sequence ID" value="SUZ57384.1"/>
    <property type="molecule type" value="Genomic_DNA"/>
</dbReference>
<sequence>VKVSQSGPHVEVWLRIVDSNWTRKLEPGKIDGMYELTDYPLREGLIEAHEKVWENIAGPGPFWTGAERIAMVAESRTATSCLLCAKRRQALSPYAVDGVHDSETDLDAVIIDMIHRIRSDPGRLTRNMFDQVMGAGITPEQYIEIVGVVNSSVIIDTLHAALGLPLAELPTPQPGAPTGQPPANVTEAGAWVPIAVGNERPGMINGLSDNREPNIARSMGLVPNAVQLFFTAFRPHYALQNIPLELKQSQAEFIASRVSALNQCFY</sequence>
<name>A0A381NTE3_9ZZZZ</name>
<protein>
    <submittedName>
        <fullName evidence="1">Uncharacterized protein</fullName>
    </submittedName>
</protein>